<feature type="region of interest" description="Disordered" evidence="1">
    <location>
        <begin position="18"/>
        <end position="41"/>
    </location>
</feature>
<feature type="region of interest" description="Disordered" evidence="1">
    <location>
        <begin position="72"/>
        <end position="91"/>
    </location>
</feature>
<dbReference type="InterPro" id="IPR047111">
    <property type="entry name" value="YbaP-like"/>
</dbReference>
<gene>
    <name evidence="2" type="ORF">EER27_05085</name>
</gene>
<dbReference type="Pfam" id="PF01963">
    <property type="entry name" value="TraB_PrgY_gumN"/>
    <property type="match status" value="1"/>
</dbReference>
<dbReference type="Proteomes" id="UP000267049">
    <property type="component" value="Unassembled WGS sequence"/>
</dbReference>
<organism evidence="2 3">
    <name type="scientific">Montanilutibacter psychrotolerans</name>
    <dbReference type="NCBI Taxonomy" id="1327343"/>
    <lineage>
        <taxon>Bacteria</taxon>
        <taxon>Pseudomonadati</taxon>
        <taxon>Pseudomonadota</taxon>
        <taxon>Gammaproteobacteria</taxon>
        <taxon>Lysobacterales</taxon>
        <taxon>Lysobacteraceae</taxon>
        <taxon>Montanilutibacter</taxon>
    </lineage>
</organism>
<dbReference type="EMBL" id="RIBS01000002">
    <property type="protein sequence ID" value="RNF85151.1"/>
    <property type="molecule type" value="Genomic_DNA"/>
</dbReference>
<dbReference type="InterPro" id="IPR002816">
    <property type="entry name" value="TraB/PrgY/GumN_fam"/>
</dbReference>
<reference evidence="2 3" key="1">
    <citation type="submission" date="2018-11" db="EMBL/GenBank/DDBJ databases">
        <title>Lysobacter cryohumiis sp. nov., isolated from soil in the Tianshan Mountains, Xinjiang, China.</title>
        <authorList>
            <person name="Luo Y."/>
            <person name="Sheng H."/>
        </authorList>
    </citation>
    <scope>NUCLEOTIDE SEQUENCE [LARGE SCALE GENOMIC DNA]</scope>
    <source>
        <strain evidence="2 3">ZS60</strain>
    </source>
</reference>
<keyword evidence="3" id="KW-1185">Reference proteome</keyword>
<evidence type="ECO:0000313" key="3">
    <source>
        <dbReference type="Proteomes" id="UP000267049"/>
    </source>
</evidence>
<dbReference type="AlphaFoldDB" id="A0A3M8SUZ4"/>
<protein>
    <submittedName>
        <fullName evidence="2">TraB/GumN family protein</fullName>
    </submittedName>
</protein>
<sequence>MRVHRVCDLPAAAAGEPARLAGGRRREGLQGGQLTASPPRTPALNPNLLPIRFAGLVAILIAALVGPIAPGHAASKPHSEKPMAPPVAPAGVSKEVQQQPPVPLLWKLSDADNSVYLLGSFHVLKTTDYPLSTDVEAALGNAERVVFEVPPAELNDPALSSRMLAAARFGDDRTLASVLPAKLHSRLGARLSAMGSSIELLDAYEPWFVTLSLMMGESRSKGFSGEIGLDTHLMGRAHAQGKGTGGLETMASQLKLLDSTPLEEQISGLEELLGEPDKHIADTLDAMHGAWRSGDVAALDALLREDMRKQTPETYQRLNVERNEAWLPQVRAMLDTPGSDDVLVVVGAMHVLGPDGLVERLRSQGYRVERVCSACAGEAAH</sequence>
<evidence type="ECO:0000313" key="2">
    <source>
        <dbReference type="EMBL" id="RNF85151.1"/>
    </source>
</evidence>
<name>A0A3M8SUZ4_9GAMM</name>
<proteinExistence type="predicted"/>
<accession>A0A3M8SUZ4</accession>
<evidence type="ECO:0000256" key="1">
    <source>
        <dbReference type="SAM" id="MobiDB-lite"/>
    </source>
</evidence>
<dbReference type="OrthoDB" id="357294at2"/>
<comment type="caution">
    <text evidence="2">The sequence shown here is derived from an EMBL/GenBank/DDBJ whole genome shotgun (WGS) entry which is preliminary data.</text>
</comment>
<dbReference type="PANTHER" id="PTHR40590:SF1">
    <property type="entry name" value="CYTOPLASMIC PROTEIN"/>
    <property type="match status" value="1"/>
</dbReference>
<dbReference type="PANTHER" id="PTHR40590">
    <property type="entry name" value="CYTOPLASMIC PROTEIN-RELATED"/>
    <property type="match status" value="1"/>
</dbReference>
<dbReference type="CDD" id="cd14789">
    <property type="entry name" value="Tiki"/>
    <property type="match status" value="1"/>
</dbReference>